<sequence>MYQKGEKLVFTDADAIDAILEFEESTEKPFLQIWYKLPHGGEGSLFSWDDFRKARPDEVEAGHRILK</sequence>
<keyword evidence="1" id="KW-0614">Plasmid</keyword>
<name>A0A6C0Y742_9GAMM</name>
<dbReference type="AlphaFoldDB" id="A0A6C0Y742"/>
<dbReference type="Proteomes" id="UP000503440">
    <property type="component" value="Plasmid pB18-1"/>
</dbReference>
<reference evidence="1 2" key="1">
    <citation type="submission" date="2019-09" db="EMBL/GenBank/DDBJ databases">
        <title>Non-baumannii Acinetobacter spp. carrying blaNDM-1 isolated in China.</title>
        <authorList>
            <person name="Cui C."/>
            <person name="Chen C."/>
            <person name="Sun J."/>
            <person name="Liu Y."/>
        </authorList>
    </citation>
    <scope>NUCLEOTIDE SEQUENCE [LARGE SCALE GENOMIC DNA]</scope>
    <source>
        <strain evidence="1 2">B18</strain>
        <plasmid evidence="2">pb18-1</plasmid>
    </source>
</reference>
<organism evidence="1 2">
    <name type="scientific">Acinetobacter indicus</name>
    <dbReference type="NCBI Taxonomy" id="756892"/>
    <lineage>
        <taxon>Bacteria</taxon>
        <taxon>Pseudomonadati</taxon>
        <taxon>Pseudomonadota</taxon>
        <taxon>Gammaproteobacteria</taxon>
        <taxon>Moraxellales</taxon>
        <taxon>Moraxellaceae</taxon>
        <taxon>Acinetobacter</taxon>
    </lineage>
</organism>
<accession>A0A6C0Y742</accession>
<geneLocation type="plasmid" evidence="2">
    <name>pb18-1</name>
</geneLocation>
<dbReference type="RefSeq" id="WP_163146573.1">
    <property type="nucleotide sequence ID" value="NZ_CP044456.1"/>
</dbReference>
<protein>
    <submittedName>
        <fullName evidence="1">Uncharacterized protein</fullName>
    </submittedName>
</protein>
<evidence type="ECO:0000313" key="1">
    <source>
        <dbReference type="EMBL" id="QIC71913.1"/>
    </source>
</evidence>
<proteinExistence type="predicted"/>
<dbReference type="EMBL" id="CP044456">
    <property type="protein sequence ID" value="QIC71913.1"/>
    <property type="molecule type" value="Genomic_DNA"/>
</dbReference>
<gene>
    <name evidence="1" type="ORF">FSC09_16105</name>
</gene>
<evidence type="ECO:0000313" key="2">
    <source>
        <dbReference type="Proteomes" id="UP000503440"/>
    </source>
</evidence>